<reference evidence="9" key="1">
    <citation type="submission" date="2020-06" db="EMBL/GenBank/DDBJ databases">
        <title>Establishment of efficient and simple reverse genetics systems for canine adenoviruses (CAVs) using bacterial artificial chromosomes (BACs).</title>
        <authorList>
            <person name="Matsugo H."/>
            <person name="Kobayashi-Kitamura T."/>
            <person name="Kamiki H."/>
            <person name="Ishida H."/>
            <person name="Takenaka-Uema A."/>
            <person name="Murakami S."/>
            <person name="Horimoto T."/>
        </authorList>
    </citation>
    <scope>NUCLEOTIDE SEQUENCE [LARGE SCALE GENOMIC DNA]</scope>
    <source>
        <strain evidence="9">A2</strain>
    </source>
</reference>
<evidence type="ECO:0000256" key="6">
    <source>
        <dbReference type="ARBA" id="ARBA00023200"/>
    </source>
</evidence>
<protein>
    <submittedName>
        <fullName evidence="9">E4 34K</fullName>
    </submittedName>
</protein>
<sequence length="259" mass="30009">MEGNCTAETTCHVTAVVRVPKYCNCFALCYEIPILWDDVLNRHEKLLFGGFTCNAGIELIVTKHCCLAEAQTWRVHCHCSNSLSLQCMASKHVVQKVIEDFIKGGAMNKKYMWYREFVNCSRPDEINYVGSIIFRNTHYIYFRLSFFRTVHKACMEAIKRCINPELGVVLKSTYNYWLVLKCKSCSLQNYCSLKNCAVWVRSVIERVLKEVEKTPVVLHQTTSKAEERRQSALKQAMMHGRCRQIQNLCLVNLNAFLHF</sequence>
<comment type="similarity">
    <text evidence="3">Belongs to the adenoviridae E4 30 to 34 kDa protein family.</text>
</comment>
<keyword evidence="6" id="KW-1035">Host cytoplasm</keyword>
<comment type="subcellular location">
    <subcellularLocation>
        <location evidence="2">Host cytoplasm</location>
    </subcellularLocation>
    <subcellularLocation>
        <location evidence="1">Host nucleus</location>
    </subcellularLocation>
</comment>
<evidence type="ECO:0000256" key="2">
    <source>
        <dbReference type="ARBA" id="ARBA00004192"/>
    </source>
</evidence>
<dbReference type="Pfam" id="PF04528">
    <property type="entry name" value="Adeno_E4_34"/>
    <property type="match status" value="1"/>
</dbReference>
<evidence type="ECO:0000313" key="9">
    <source>
        <dbReference type="EMBL" id="BCG66251.1"/>
    </source>
</evidence>
<evidence type="ECO:0000256" key="3">
    <source>
        <dbReference type="ARBA" id="ARBA00006872"/>
    </source>
</evidence>
<evidence type="ECO:0000256" key="8">
    <source>
        <dbReference type="ARBA" id="ARBA00044760"/>
    </source>
</evidence>
<keyword evidence="5" id="KW-1048">Host nucleus</keyword>
<dbReference type="InterPro" id="IPR007615">
    <property type="entry name" value="Adenovirus_E4_30/34"/>
</dbReference>
<dbReference type="Proteomes" id="UP000509681">
    <property type="component" value="Segment"/>
</dbReference>
<evidence type="ECO:0000256" key="4">
    <source>
        <dbReference type="ARBA" id="ARBA00022518"/>
    </source>
</evidence>
<keyword evidence="4" id="KW-0244">Early protein</keyword>
<name>A0A6S6MF94_9ADEN</name>
<proteinExistence type="inferred from homology"/>
<dbReference type="EMBL" id="LC557011">
    <property type="protein sequence ID" value="BCG66251.1"/>
    <property type="molecule type" value="Genomic_DNA"/>
</dbReference>
<comment type="subunit">
    <text evidence="8">Interacts with E1B-55k.</text>
</comment>
<evidence type="ECO:0000256" key="1">
    <source>
        <dbReference type="ARBA" id="ARBA00004147"/>
    </source>
</evidence>
<dbReference type="GO" id="GO:0030430">
    <property type="term" value="C:host cell cytoplasm"/>
    <property type="evidence" value="ECO:0007669"/>
    <property type="project" value="UniProtKB-SubCell"/>
</dbReference>
<accession>A0A6S6MF94</accession>
<organism evidence="9">
    <name type="scientific">Canine mastadenovirus A</name>
    <dbReference type="NCBI Taxonomy" id="10537"/>
    <lineage>
        <taxon>Viruses</taxon>
        <taxon>Varidnaviria</taxon>
        <taxon>Bamfordvirae</taxon>
        <taxon>Preplasmiviricota</taxon>
        <taxon>Polisuviricotina</taxon>
        <taxon>Pharingeaviricetes</taxon>
        <taxon>Rowavirales</taxon>
        <taxon>Adenoviridae</taxon>
        <taxon>Mastadenovirus</taxon>
        <taxon>Mastadenovirus canidae</taxon>
    </lineage>
</organism>
<comment type="function">
    <text evidence="7">Plays a major role to prevent cellular inhibition of viral genome replication by nuclear bodies. Assembles an SCF-like E3 ubiquitin ligase complex based on the cellular proteins ELOB, ELOC, CUL5 and RBX1, in cooperation with viral E1B-55K. This viral RING-type ligase ubiquitinates cellular substrates prior to proteasomal degradation: p53/TP53, LIG4, MRE11-RAD50-NBS1 (MRN) complex, ITGA3, DAXX and BLM.</text>
</comment>
<evidence type="ECO:0000256" key="5">
    <source>
        <dbReference type="ARBA" id="ARBA00022562"/>
    </source>
</evidence>
<dbReference type="GO" id="GO:0042025">
    <property type="term" value="C:host cell nucleus"/>
    <property type="evidence" value="ECO:0007669"/>
    <property type="project" value="UniProtKB-SubCell"/>
</dbReference>
<evidence type="ECO:0000256" key="7">
    <source>
        <dbReference type="ARBA" id="ARBA00044723"/>
    </source>
</evidence>